<dbReference type="PROSITE" id="PS51186">
    <property type="entry name" value="GNAT"/>
    <property type="match status" value="1"/>
</dbReference>
<evidence type="ECO:0000313" key="4">
    <source>
        <dbReference type="Proteomes" id="UP000292235"/>
    </source>
</evidence>
<dbReference type="Gene3D" id="3.40.630.30">
    <property type="match status" value="1"/>
</dbReference>
<dbReference type="EMBL" id="CP036455">
    <property type="protein sequence ID" value="QBI54354.1"/>
    <property type="molecule type" value="Genomic_DNA"/>
</dbReference>
<evidence type="ECO:0000313" key="3">
    <source>
        <dbReference type="EMBL" id="QBI54354.1"/>
    </source>
</evidence>
<dbReference type="Pfam" id="PF13508">
    <property type="entry name" value="Acetyltransf_7"/>
    <property type="match status" value="1"/>
</dbReference>
<dbReference type="CDD" id="cd04301">
    <property type="entry name" value="NAT_SF"/>
    <property type="match status" value="1"/>
</dbReference>
<dbReference type="InterPro" id="IPR000182">
    <property type="entry name" value="GNAT_dom"/>
</dbReference>
<protein>
    <submittedName>
        <fullName evidence="3">Acetyltransferase (GNAT) family protein</fullName>
    </submittedName>
</protein>
<dbReference type="AlphaFoldDB" id="A0A4P6Q629"/>
<proteinExistence type="predicted"/>
<evidence type="ECO:0000256" key="1">
    <source>
        <dbReference type="SAM" id="MobiDB-lite"/>
    </source>
</evidence>
<name>A0A4P6Q629_9ACTN</name>
<dbReference type="GO" id="GO:0016747">
    <property type="term" value="F:acyltransferase activity, transferring groups other than amino-acyl groups"/>
    <property type="evidence" value="ECO:0007669"/>
    <property type="project" value="InterPro"/>
</dbReference>
<evidence type="ECO:0000259" key="2">
    <source>
        <dbReference type="PROSITE" id="PS51186"/>
    </source>
</evidence>
<feature type="region of interest" description="Disordered" evidence="1">
    <location>
        <begin position="200"/>
        <end position="221"/>
    </location>
</feature>
<keyword evidence="3" id="KW-0808">Transferase</keyword>
<dbReference type="Proteomes" id="UP000292235">
    <property type="component" value="Chromosome"/>
</dbReference>
<accession>A0A4P6Q629</accession>
<dbReference type="KEGG" id="strr:EKD16_12860"/>
<sequence>MANHPMTVRRPERSELPAVAAAYTAANLHDPVLSWVIDDEDARRQLTGGPRQEAMAGYLAGVLDSGQLLIAEDEPGVVAGISLWERIDHSATGTPEPGEAEGARFVERFYGDYADRMKQLIELCGQRHPQSGAYWYLQNIVVDTDRRGQGVGGAMLDEHLRRVDAEGASAYLEASSPRNRRLYSRVGFADLGDPIELPGGPRLQPMWRPAAAEADRLGSAR</sequence>
<reference evidence="3 4" key="1">
    <citation type="submission" date="2019-02" db="EMBL/GenBank/DDBJ databases">
        <authorList>
            <person name="Khodamoradi S."/>
            <person name="Hahnke R.L."/>
            <person name="Kaempfer P."/>
            <person name="Schumann P."/>
            <person name="Rohde M."/>
            <person name="Steinert M."/>
            <person name="Luzhetskyy A."/>
            <person name="Wink J."/>
            <person name="Ruckert C."/>
        </authorList>
    </citation>
    <scope>NUCLEOTIDE SEQUENCE [LARGE SCALE GENOMIC DNA]</scope>
    <source>
        <strain evidence="3 4">M2</strain>
    </source>
</reference>
<dbReference type="PANTHER" id="PTHR42791:SF1">
    <property type="entry name" value="N-ACETYLTRANSFERASE DOMAIN-CONTAINING PROTEIN"/>
    <property type="match status" value="1"/>
</dbReference>
<dbReference type="SUPFAM" id="SSF55729">
    <property type="entry name" value="Acyl-CoA N-acyltransferases (Nat)"/>
    <property type="match status" value="1"/>
</dbReference>
<organism evidence="3 4">
    <name type="scientific">Streptomonospora litoralis</name>
    <dbReference type="NCBI Taxonomy" id="2498135"/>
    <lineage>
        <taxon>Bacteria</taxon>
        <taxon>Bacillati</taxon>
        <taxon>Actinomycetota</taxon>
        <taxon>Actinomycetes</taxon>
        <taxon>Streptosporangiales</taxon>
        <taxon>Nocardiopsidaceae</taxon>
        <taxon>Streptomonospora</taxon>
    </lineage>
</organism>
<dbReference type="PANTHER" id="PTHR42791">
    <property type="entry name" value="GNAT FAMILY ACETYLTRANSFERASE"/>
    <property type="match status" value="1"/>
</dbReference>
<gene>
    <name evidence="3" type="ORF">EKD16_12860</name>
</gene>
<dbReference type="OrthoDB" id="7057833at2"/>
<dbReference type="InterPro" id="IPR016181">
    <property type="entry name" value="Acyl_CoA_acyltransferase"/>
</dbReference>
<dbReference type="RefSeq" id="WP_131098545.1">
    <property type="nucleotide sequence ID" value="NZ_CP036455.1"/>
</dbReference>
<feature type="domain" description="N-acetyltransferase" evidence="2">
    <location>
        <begin position="6"/>
        <end position="211"/>
    </location>
</feature>
<dbReference type="InterPro" id="IPR052523">
    <property type="entry name" value="Trichothecene_AcTrans"/>
</dbReference>
<keyword evidence="4" id="KW-1185">Reference proteome</keyword>